<reference evidence="3" key="1">
    <citation type="journal article" date="2019" name="Int. J. Syst. Evol. Microbiol.">
        <title>The Global Catalogue of Microorganisms (GCM) 10K type strain sequencing project: providing services to taxonomists for standard genome sequencing and annotation.</title>
        <authorList>
            <consortium name="The Broad Institute Genomics Platform"/>
            <consortium name="The Broad Institute Genome Sequencing Center for Infectious Disease"/>
            <person name="Wu L."/>
            <person name="Ma J."/>
        </authorList>
    </citation>
    <scope>NUCLEOTIDE SEQUENCE [LARGE SCALE GENOMIC DNA]</scope>
    <source>
        <strain evidence="3">JCM 10083</strain>
    </source>
</reference>
<evidence type="ECO:0000256" key="1">
    <source>
        <dbReference type="SAM" id="MobiDB-lite"/>
    </source>
</evidence>
<organism evidence="2 3">
    <name type="scientific">Streptosporangium amethystogenes subsp. fukuiense</name>
    <dbReference type="NCBI Taxonomy" id="698418"/>
    <lineage>
        <taxon>Bacteria</taxon>
        <taxon>Bacillati</taxon>
        <taxon>Actinomycetota</taxon>
        <taxon>Actinomycetes</taxon>
        <taxon>Streptosporangiales</taxon>
        <taxon>Streptosporangiaceae</taxon>
        <taxon>Streptosporangium</taxon>
    </lineage>
</organism>
<gene>
    <name evidence="2" type="ORF">ACFQVD_06275</name>
</gene>
<protein>
    <submittedName>
        <fullName evidence="2">Uncharacterized protein</fullName>
    </submittedName>
</protein>
<evidence type="ECO:0000313" key="2">
    <source>
        <dbReference type="EMBL" id="MFC7599713.1"/>
    </source>
</evidence>
<dbReference type="Proteomes" id="UP001596514">
    <property type="component" value="Unassembled WGS sequence"/>
</dbReference>
<proteinExistence type="predicted"/>
<comment type="caution">
    <text evidence="2">The sequence shown here is derived from an EMBL/GenBank/DDBJ whole genome shotgun (WGS) entry which is preliminary data.</text>
</comment>
<feature type="compositionally biased region" description="Low complexity" evidence="1">
    <location>
        <begin position="124"/>
        <end position="136"/>
    </location>
</feature>
<feature type="region of interest" description="Disordered" evidence="1">
    <location>
        <begin position="108"/>
        <end position="136"/>
    </location>
</feature>
<evidence type="ECO:0000313" key="3">
    <source>
        <dbReference type="Proteomes" id="UP001596514"/>
    </source>
</evidence>
<sequence>MVCLFLQPDGGMFAGPPGPGARLDGGIAAARVSSDCLAVGESAVRSWAARAEEHTRLTTGTSVPAMAYPLVLDVTGTPEGLAVAVAATKEGGRVVVLGAPLPVGAVYGRGLPSPGRTSPPSPMTPRRSSPGSSSTTERVTFVLLFPEFGEMWNEYADRGVLPIPKALRGP</sequence>
<accession>A0ABW2SUQ9</accession>
<dbReference type="RefSeq" id="WP_343963618.1">
    <property type="nucleotide sequence ID" value="NZ_BAAAGK010000018.1"/>
</dbReference>
<dbReference type="EMBL" id="JBHTEE010000001">
    <property type="protein sequence ID" value="MFC7599713.1"/>
    <property type="molecule type" value="Genomic_DNA"/>
</dbReference>
<keyword evidence="3" id="KW-1185">Reference proteome</keyword>
<name>A0ABW2SUQ9_9ACTN</name>